<evidence type="ECO:0000259" key="4">
    <source>
        <dbReference type="PROSITE" id="PS51063"/>
    </source>
</evidence>
<evidence type="ECO:0000313" key="5">
    <source>
        <dbReference type="EMBL" id="SFR54123.1"/>
    </source>
</evidence>
<dbReference type="Gene3D" id="1.10.10.10">
    <property type="entry name" value="Winged helix-like DNA-binding domain superfamily/Winged helix DNA-binding domain"/>
    <property type="match status" value="1"/>
</dbReference>
<evidence type="ECO:0000256" key="1">
    <source>
        <dbReference type="ARBA" id="ARBA00023015"/>
    </source>
</evidence>
<evidence type="ECO:0000256" key="2">
    <source>
        <dbReference type="ARBA" id="ARBA00023125"/>
    </source>
</evidence>
<protein>
    <submittedName>
        <fullName evidence="5">CRP/FNR family transcriptional regulator, anaerobic regulatory protein</fullName>
    </submittedName>
</protein>
<dbReference type="SUPFAM" id="SSF51206">
    <property type="entry name" value="cAMP-binding domain-like"/>
    <property type="match status" value="1"/>
</dbReference>
<dbReference type="OrthoDB" id="9776746at2"/>
<dbReference type="Gene3D" id="2.60.120.10">
    <property type="entry name" value="Jelly Rolls"/>
    <property type="match status" value="1"/>
</dbReference>
<evidence type="ECO:0000313" key="6">
    <source>
        <dbReference type="Proteomes" id="UP000199659"/>
    </source>
</evidence>
<dbReference type="InterPro" id="IPR000595">
    <property type="entry name" value="cNMP-bd_dom"/>
</dbReference>
<keyword evidence="6" id="KW-1185">Reference proteome</keyword>
<dbReference type="Proteomes" id="UP000199659">
    <property type="component" value="Unassembled WGS sequence"/>
</dbReference>
<dbReference type="SUPFAM" id="SSF46785">
    <property type="entry name" value="Winged helix' DNA-binding domain"/>
    <property type="match status" value="1"/>
</dbReference>
<dbReference type="SMART" id="SM00419">
    <property type="entry name" value="HTH_CRP"/>
    <property type="match status" value="1"/>
</dbReference>
<dbReference type="InterPro" id="IPR036388">
    <property type="entry name" value="WH-like_DNA-bd_sf"/>
</dbReference>
<dbReference type="PANTHER" id="PTHR24567:SF26">
    <property type="entry name" value="REGULATORY PROTEIN YEIL"/>
    <property type="match status" value="1"/>
</dbReference>
<accession>A0A1I6HI18</accession>
<sequence length="225" mass="25821">MITQNEVDILSQSLDFWENLSKDQQDFLISHATIYHYEKGSSLHSGSNDCIGLLVVKSGTIRTYILSEEGREITLYRLERNDICVLSASCVLETITFDVHVDAETDCDIIQINSHSFQKISSENVYAELFSYKLATERFSDVMWAMQQILFTSFDKRLAAFLLDETVKNNSDTIHMTHEQIARYVGSAREVVSRMLKYFVREELVTLSRGGIEIINKQKLRSIIS</sequence>
<dbReference type="AlphaFoldDB" id="A0A1I6HI18"/>
<dbReference type="CDD" id="cd00038">
    <property type="entry name" value="CAP_ED"/>
    <property type="match status" value="1"/>
</dbReference>
<keyword evidence="2" id="KW-0238">DNA-binding</keyword>
<dbReference type="InterPro" id="IPR036390">
    <property type="entry name" value="WH_DNA-bd_sf"/>
</dbReference>
<name>A0A1I6HI18_9FIRM</name>
<dbReference type="InterPro" id="IPR012318">
    <property type="entry name" value="HTH_CRP"/>
</dbReference>
<dbReference type="Pfam" id="PF13545">
    <property type="entry name" value="HTH_Crp_2"/>
    <property type="match status" value="1"/>
</dbReference>
<dbReference type="InterPro" id="IPR014710">
    <property type="entry name" value="RmlC-like_jellyroll"/>
</dbReference>
<dbReference type="Pfam" id="PF00027">
    <property type="entry name" value="cNMP_binding"/>
    <property type="match status" value="1"/>
</dbReference>
<dbReference type="InterPro" id="IPR050397">
    <property type="entry name" value="Env_Response_Regulators"/>
</dbReference>
<dbReference type="GO" id="GO:0003700">
    <property type="term" value="F:DNA-binding transcription factor activity"/>
    <property type="evidence" value="ECO:0007669"/>
    <property type="project" value="TreeGrafter"/>
</dbReference>
<dbReference type="GO" id="GO:0005829">
    <property type="term" value="C:cytosol"/>
    <property type="evidence" value="ECO:0007669"/>
    <property type="project" value="TreeGrafter"/>
</dbReference>
<evidence type="ECO:0000256" key="3">
    <source>
        <dbReference type="ARBA" id="ARBA00023163"/>
    </source>
</evidence>
<proteinExistence type="predicted"/>
<dbReference type="InterPro" id="IPR018490">
    <property type="entry name" value="cNMP-bd_dom_sf"/>
</dbReference>
<dbReference type="RefSeq" id="WP_092558651.1">
    <property type="nucleotide sequence ID" value="NZ_FOYZ01000001.1"/>
</dbReference>
<organism evidence="5 6">
    <name type="scientific">Anaeromicropila populeti</name>
    <dbReference type="NCBI Taxonomy" id="37658"/>
    <lineage>
        <taxon>Bacteria</taxon>
        <taxon>Bacillati</taxon>
        <taxon>Bacillota</taxon>
        <taxon>Clostridia</taxon>
        <taxon>Lachnospirales</taxon>
        <taxon>Lachnospiraceae</taxon>
        <taxon>Anaeromicropila</taxon>
    </lineage>
</organism>
<gene>
    <name evidence="5" type="ORF">SAMN05661086_00009</name>
</gene>
<dbReference type="PROSITE" id="PS51063">
    <property type="entry name" value="HTH_CRP_2"/>
    <property type="match status" value="1"/>
</dbReference>
<dbReference type="GO" id="GO:0003677">
    <property type="term" value="F:DNA binding"/>
    <property type="evidence" value="ECO:0007669"/>
    <property type="project" value="UniProtKB-KW"/>
</dbReference>
<dbReference type="PANTHER" id="PTHR24567">
    <property type="entry name" value="CRP FAMILY TRANSCRIPTIONAL REGULATORY PROTEIN"/>
    <property type="match status" value="1"/>
</dbReference>
<dbReference type="STRING" id="37658.SAMN05661086_00009"/>
<reference evidence="5 6" key="1">
    <citation type="submission" date="2016-10" db="EMBL/GenBank/DDBJ databases">
        <authorList>
            <person name="de Groot N.N."/>
        </authorList>
    </citation>
    <scope>NUCLEOTIDE SEQUENCE [LARGE SCALE GENOMIC DNA]</scope>
    <source>
        <strain evidence="5 6">743A</strain>
    </source>
</reference>
<feature type="domain" description="HTH crp-type" evidence="4">
    <location>
        <begin position="152"/>
        <end position="218"/>
    </location>
</feature>
<dbReference type="EMBL" id="FOYZ01000001">
    <property type="protein sequence ID" value="SFR54123.1"/>
    <property type="molecule type" value="Genomic_DNA"/>
</dbReference>
<keyword evidence="3" id="KW-0804">Transcription</keyword>
<keyword evidence="1" id="KW-0805">Transcription regulation</keyword>